<dbReference type="InterPro" id="IPR050327">
    <property type="entry name" value="Proton-linked_MCT"/>
</dbReference>
<evidence type="ECO:0000313" key="3">
    <source>
        <dbReference type="EMBL" id="OWF56408.1"/>
    </source>
</evidence>
<keyword evidence="4" id="KW-1185">Reference proteome</keyword>
<keyword evidence="2" id="KW-0812">Transmembrane</keyword>
<feature type="transmembrane region" description="Helical" evidence="2">
    <location>
        <begin position="510"/>
        <end position="534"/>
    </location>
</feature>
<evidence type="ECO:0000256" key="2">
    <source>
        <dbReference type="SAM" id="Phobius"/>
    </source>
</evidence>
<name>A0A210R681_MIZYE</name>
<protein>
    <submittedName>
        <fullName evidence="3">Monocarboxylate transporter 9</fullName>
    </submittedName>
</protein>
<feature type="transmembrane region" description="Helical" evidence="2">
    <location>
        <begin position="48"/>
        <end position="74"/>
    </location>
</feature>
<dbReference type="AlphaFoldDB" id="A0A210R681"/>
<feature type="transmembrane region" description="Helical" evidence="2">
    <location>
        <begin position="456"/>
        <end position="477"/>
    </location>
</feature>
<feature type="transmembrane region" description="Helical" evidence="2">
    <location>
        <begin position="574"/>
        <end position="598"/>
    </location>
</feature>
<dbReference type="Proteomes" id="UP000242188">
    <property type="component" value="Unassembled WGS sequence"/>
</dbReference>
<dbReference type="EMBL" id="NEDP02000201">
    <property type="protein sequence ID" value="OWF56408.1"/>
    <property type="molecule type" value="Genomic_DNA"/>
</dbReference>
<dbReference type="PANTHER" id="PTHR11360">
    <property type="entry name" value="MONOCARBOXYLATE TRANSPORTER"/>
    <property type="match status" value="1"/>
</dbReference>
<feature type="transmembrane region" description="Helical" evidence="2">
    <location>
        <begin position="86"/>
        <end position="106"/>
    </location>
</feature>
<feature type="transmembrane region" description="Helical" evidence="2">
    <location>
        <begin position="208"/>
        <end position="225"/>
    </location>
</feature>
<reference evidence="3 4" key="1">
    <citation type="journal article" date="2017" name="Nat. Ecol. Evol.">
        <title>Scallop genome provides insights into evolution of bilaterian karyotype and development.</title>
        <authorList>
            <person name="Wang S."/>
            <person name="Zhang J."/>
            <person name="Jiao W."/>
            <person name="Li J."/>
            <person name="Xun X."/>
            <person name="Sun Y."/>
            <person name="Guo X."/>
            <person name="Huan P."/>
            <person name="Dong B."/>
            <person name="Zhang L."/>
            <person name="Hu X."/>
            <person name="Sun X."/>
            <person name="Wang J."/>
            <person name="Zhao C."/>
            <person name="Wang Y."/>
            <person name="Wang D."/>
            <person name="Huang X."/>
            <person name="Wang R."/>
            <person name="Lv J."/>
            <person name="Li Y."/>
            <person name="Zhang Z."/>
            <person name="Liu B."/>
            <person name="Lu W."/>
            <person name="Hui Y."/>
            <person name="Liang J."/>
            <person name="Zhou Z."/>
            <person name="Hou R."/>
            <person name="Li X."/>
            <person name="Liu Y."/>
            <person name="Li H."/>
            <person name="Ning X."/>
            <person name="Lin Y."/>
            <person name="Zhao L."/>
            <person name="Xing Q."/>
            <person name="Dou J."/>
            <person name="Li Y."/>
            <person name="Mao J."/>
            <person name="Guo H."/>
            <person name="Dou H."/>
            <person name="Li T."/>
            <person name="Mu C."/>
            <person name="Jiang W."/>
            <person name="Fu Q."/>
            <person name="Fu X."/>
            <person name="Miao Y."/>
            <person name="Liu J."/>
            <person name="Yu Q."/>
            <person name="Li R."/>
            <person name="Liao H."/>
            <person name="Li X."/>
            <person name="Kong Y."/>
            <person name="Jiang Z."/>
            <person name="Chourrout D."/>
            <person name="Li R."/>
            <person name="Bao Z."/>
        </authorList>
    </citation>
    <scope>NUCLEOTIDE SEQUENCE [LARGE SCALE GENOMIC DNA]</scope>
    <source>
        <strain evidence="3 4">PY_sf001</strain>
    </source>
</reference>
<sequence length="635" mass="69243">MADLNTDSEGRHPRMSIESGSSPKGTAHPDGNTGSDHISDVKLVDGGYGWVIVGASFFNLFCLDGLIGIYGLLYPELLINFGAEPAVTALPGSLMVGMCCFIGPVCSELIRRFGARQVTVFGACVTCVGLLCSFASQSMTVFLFTHGILTGIGCGLYFLPSMTLVNTYFDRKRGIAQGIISAGSGLGVVVLSPVTNILMDYYGWKASILLWAGFVLNICVSGLLMRPPPQSTKGGNHRCAGTIKLDREAHDESSISYKQHEDHLWSSLSLQENREIQNSNVKNGKVQNGRVPNRFVYVGNTEHSSTRSLPHRHIDRHDVSKEQLGLYRSLQCVHQPKHKRHKHLPANKRSIFDRKDIFLTGSTNILRTYSSHRSVHSKHVEEMEHTYATSDDTSSYMTSDSGGSLWCKGTCKPFMKDPAFLLLVAGSALAQMAQHIPMTFLADYSYFIGLEGRDIATLFVIFGVFNMAGRLAGGLLASIRMFSPLFVCNFGNAVCALACFLFWLCTTFESLAVFIGVYAFFVGFSCPTQPLIALEYVGLDNLTPAFGLITMAKGPAAVAGPPLAGGLYQLTQNYIYSNVFGGCLLLLTAIIMSVMPFVAKYRLQKQEAPDIEITPRSLDVTDTTSGERGSRGKNP</sequence>
<dbReference type="SUPFAM" id="SSF103473">
    <property type="entry name" value="MFS general substrate transporter"/>
    <property type="match status" value="1"/>
</dbReference>
<keyword evidence="2" id="KW-1133">Transmembrane helix</keyword>
<dbReference type="CDD" id="cd17352">
    <property type="entry name" value="MFS_MCT_SLC16"/>
    <property type="match status" value="1"/>
</dbReference>
<evidence type="ECO:0000256" key="1">
    <source>
        <dbReference type="SAM" id="MobiDB-lite"/>
    </source>
</evidence>
<comment type="caution">
    <text evidence="3">The sequence shown here is derived from an EMBL/GenBank/DDBJ whole genome shotgun (WGS) entry which is preliminary data.</text>
</comment>
<dbReference type="GO" id="GO:0008028">
    <property type="term" value="F:monocarboxylic acid transmembrane transporter activity"/>
    <property type="evidence" value="ECO:0007669"/>
    <property type="project" value="TreeGrafter"/>
</dbReference>
<dbReference type="InterPro" id="IPR036259">
    <property type="entry name" value="MFS_trans_sf"/>
</dbReference>
<dbReference type="Pfam" id="PF07690">
    <property type="entry name" value="MFS_1"/>
    <property type="match status" value="1"/>
</dbReference>
<feature type="transmembrane region" description="Helical" evidence="2">
    <location>
        <begin position="484"/>
        <end position="504"/>
    </location>
</feature>
<dbReference type="OrthoDB" id="6499973at2759"/>
<evidence type="ECO:0000313" key="4">
    <source>
        <dbReference type="Proteomes" id="UP000242188"/>
    </source>
</evidence>
<keyword evidence="2" id="KW-0472">Membrane</keyword>
<dbReference type="Gene3D" id="1.20.1250.20">
    <property type="entry name" value="MFS general substrate transporter like domains"/>
    <property type="match status" value="2"/>
</dbReference>
<feature type="region of interest" description="Disordered" evidence="1">
    <location>
        <begin position="1"/>
        <end position="34"/>
    </location>
</feature>
<feature type="transmembrane region" description="Helical" evidence="2">
    <location>
        <begin position="142"/>
        <end position="159"/>
    </location>
</feature>
<gene>
    <name evidence="3" type="ORF">KP79_PYT09570</name>
</gene>
<dbReference type="PANTHER" id="PTHR11360:SF286">
    <property type="entry name" value="GH22266P"/>
    <property type="match status" value="1"/>
</dbReference>
<proteinExistence type="predicted"/>
<feature type="transmembrane region" description="Helical" evidence="2">
    <location>
        <begin position="546"/>
        <end position="568"/>
    </location>
</feature>
<dbReference type="InterPro" id="IPR011701">
    <property type="entry name" value="MFS"/>
</dbReference>
<feature type="region of interest" description="Disordered" evidence="1">
    <location>
        <begin position="614"/>
        <end position="635"/>
    </location>
</feature>
<feature type="transmembrane region" description="Helical" evidence="2">
    <location>
        <begin position="179"/>
        <end position="202"/>
    </location>
</feature>
<feature type="transmembrane region" description="Helical" evidence="2">
    <location>
        <begin position="118"/>
        <end position="136"/>
    </location>
</feature>
<accession>A0A210R681</accession>
<organism evidence="3 4">
    <name type="scientific">Mizuhopecten yessoensis</name>
    <name type="common">Japanese scallop</name>
    <name type="synonym">Patinopecten yessoensis</name>
    <dbReference type="NCBI Taxonomy" id="6573"/>
    <lineage>
        <taxon>Eukaryota</taxon>
        <taxon>Metazoa</taxon>
        <taxon>Spiralia</taxon>
        <taxon>Lophotrochozoa</taxon>
        <taxon>Mollusca</taxon>
        <taxon>Bivalvia</taxon>
        <taxon>Autobranchia</taxon>
        <taxon>Pteriomorphia</taxon>
        <taxon>Pectinida</taxon>
        <taxon>Pectinoidea</taxon>
        <taxon>Pectinidae</taxon>
        <taxon>Mizuhopecten</taxon>
    </lineage>
</organism>